<dbReference type="RefSeq" id="XP_018076727.1">
    <property type="nucleotide sequence ID" value="XM_018219273.1"/>
</dbReference>
<dbReference type="STRING" id="149040.A0A194XRL7"/>
<dbReference type="KEGG" id="psco:LY89DRAFT_728526"/>
<dbReference type="PROSITE" id="PS52012">
    <property type="entry name" value="CFEM"/>
    <property type="match status" value="1"/>
</dbReference>
<evidence type="ECO:0000313" key="20">
    <source>
        <dbReference type="Proteomes" id="UP000070700"/>
    </source>
</evidence>
<evidence type="ECO:0000259" key="18">
    <source>
        <dbReference type="PROSITE" id="PS52012"/>
    </source>
</evidence>
<keyword evidence="8 15" id="KW-0479">Metal-binding</keyword>
<evidence type="ECO:0000256" key="3">
    <source>
        <dbReference type="ARBA" id="ARBA00010031"/>
    </source>
</evidence>
<feature type="signal peptide" evidence="17">
    <location>
        <begin position="1"/>
        <end position="15"/>
    </location>
</feature>
<keyword evidence="9 17" id="KW-0732">Signal</keyword>
<evidence type="ECO:0000256" key="14">
    <source>
        <dbReference type="ARBA" id="ARBA00023288"/>
    </source>
</evidence>
<keyword evidence="20" id="KW-1185">Reference proteome</keyword>
<evidence type="ECO:0000256" key="15">
    <source>
        <dbReference type="PROSITE-ProRule" id="PRU01356"/>
    </source>
</evidence>
<evidence type="ECO:0000256" key="2">
    <source>
        <dbReference type="ARBA" id="ARBA00004613"/>
    </source>
</evidence>
<dbReference type="GO" id="GO:0005576">
    <property type="term" value="C:extracellular region"/>
    <property type="evidence" value="ECO:0007669"/>
    <property type="project" value="UniProtKB-SubCell"/>
</dbReference>
<keyword evidence="6 15" id="KW-0349">Heme</keyword>
<keyword evidence="4" id="KW-1003">Cell membrane</keyword>
<accession>A0A194XRL7</accession>
<dbReference type="Proteomes" id="UP000070700">
    <property type="component" value="Unassembled WGS sequence"/>
</dbReference>
<proteinExistence type="inferred from homology"/>
<feature type="binding site" description="axial binding residue" evidence="15">
    <location>
        <position position="45"/>
    </location>
    <ligand>
        <name>heme</name>
        <dbReference type="ChEBI" id="CHEBI:30413"/>
    </ligand>
    <ligandPart>
        <name>Fe</name>
        <dbReference type="ChEBI" id="CHEBI:18248"/>
    </ligandPart>
</feature>
<comment type="subcellular location">
    <subcellularLocation>
        <location evidence="1">Cell membrane</location>
        <topology evidence="1">Lipid-anchor</topology>
        <topology evidence="1">GPI-anchor</topology>
    </subcellularLocation>
    <subcellularLocation>
        <location evidence="2">Secreted</location>
    </subcellularLocation>
</comment>
<feature type="disulfide bond" evidence="15">
    <location>
        <begin position="41"/>
        <end position="48"/>
    </location>
</feature>
<dbReference type="Pfam" id="PF05730">
    <property type="entry name" value="CFEM"/>
    <property type="match status" value="1"/>
</dbReference>
<evidence type="ECO:0000256" key="7">
    <source>
        <dbReference type="ARBA" id="ARBA00022622"/>
    </source>
</evidence>
<evidence type="ECO:0000256" key="12">
    <source>
        <dbReference type="ARBA" id="ARBA00023157"/>
    </source>
</evidence>
<comment type="caution">
    <text evidence="15">Lacks conserved residue(s) required for the propagation of feature annotation.</text>
</comment>
<evidence type="ECO:0000256" key="8">
    <source>
        <dbReference type="ARBA" id="ARBA00022723"/>
    </source>
</evidence>
<evidence type="ECO:0000256" key="13">
    <source>
        <dbReference type="ARBA" id="ARBA00023180"/>
    </source>
</evidence>
<reference evidence="19 20" key="1">
    <citation type="submission" date="2015-10" db="EMBL/GenBank/DDBJ databases">
        <title>Full genome of DAOMC 229536 Phialocephala scopiformis, a fungal endophyte of spruce producing the potent anti-insectan compound rugulosin.</title>
        <authorList>
            <consortium name="DOE Joint Genome Institute"/>
            <person name="Walker A.K."/>
            <person name="Frasz S.L."/>
            <person name="Seifert K.A."/>
            <person name="Miller J.D."/>
            <person name="Mondo S.J."/>
            <person name="Labutti K."/>
            <person name="Lipzen A."/>
            <person name="Dockter R."/>
            <person name="Kennedy M."/>
            <person name="Grigoriev I.V."/>
            <person name="Spatafora J.W."/>
        </authorList>
    </citation>
    <scope>NUCLEOTIDE SEQUENCE [LARGE SCALE GENOMIC DNA]</scope>
    <source>
        <strain evidence="19 20">CBS 120377</strain>
    </source>
</reference>
<comment type="similarity">
    <text evidence="3">Belongs to the RBT5 family.</text>
</comment>
<keyword evidence="7" id="KW-0336">GPI-anchor</keyword>
<keyword evidence="5" id="KW-0964">Secreted</keyword>
<evidence type="ECO:0000256" key="10">
    <source>
        <dbReference type="ARBA" id="ARBA00023004"/>
    </source>
</evidence>
<evidence type="ECO:0000256" key="4">
    <source>
        <dbReference type="ARBA" id="ARBA00022475"/>
    </source>
</evidence>
<evidence type="ECO:0000256" key="17">
    <source>
        <dbReference type="SAM" id="SignalP"/>
    </source>
</evidence>
<evidence type="ECO:0000313" key="19">
    <source>
        <dbReference type="EMBL" id="KUJ22372.1"/>
    </source>
</evidence>
<dbReference type="InParanoid" id="A0A194XRL7"/>
<dbReference type="InterPro" id="IPR008427">
    <property type="entry name" value="Extracellular_membr_CFEM_dom"/>
</dbReference>
<name>A0A194XRL7_MOLSC</name>
<dbReference type="AlphaFoldDB" id="A0A194XRL7"/>
<evidence type="ECO:0000256" key="6">
    <source>
        <dbReference type="ARBA" id="ARBA00022617"/>
    </source>
</evidence>
<dbReference type="PANTHER" id="PTHR37928:SF2">
    <property type="entry name" value="GPI ANCHORED CFEM DOMAIN PROTEIN (AFU_ORTHOLOGUE AFUA_6G10580)"/>
    <property type="match status" value="1"/>
</dbReference>
<feature type="chain" id="PRO_5013357357" description="CFEM domain-containing protein" evidence="17">
    <location>
        <begin position="16"/>
        <end position="173"/>
    </location>
</feature>
<sequence length="173" mass="16867">MKFTLIALFGGLVAAQTFQGLPLCATSCLTAFESGSTIAGCNSLDITCICSNQSFLGSIACCLAANCDAADQQAATQYAINLCKANLVTNLPTAVSCTSTATSGSTGSAATPATTSAPSNTGSTGIAKTASTTAHTSSSSTTAASQTQNAAHQRTPGVGVGLVGGLAAVAVFL</sequence>
<dbReference type="GeneID" id="28828999"/>
<keyword evidence="14" id="KW-0449">Lipoprotein</keyword>
<feature type="region of interest" description="Disordered" evidence="16">
    <location>
        <begin position="101"/>
        <end position="152"/>
    </location>
</feature>
<evidence type="ECO:0000256" key="5">
    <source>
        <dbReference type="ARBA" id="ARBA00022525"/>
    </source>
</evidence>
<dbReference type="GO" id="GO:0046872">
    <property type="term" value="F:metal ion binding"/>
    <property type="evidence" value="ECO:0007669"/>
    <property type="project" value="UniProtKB-UniRule"/>
</dbReference>
<dbReference type="PANTHER" id="PTHR37928">
    <property type="entry name" value="CFEM DOMAIN PROTEIN (AFU_ORTHOLOGUE AFUA_6G14090)"/>
    <property type="match status" value="1"/>
</dbReference>
<dbReference type="InterPro" id="IPR051735">
    <property type="entry name" value="CFEM_domain"/>
</dbReference>
<gene>
    <name evidence="19" type="ORF">LY89DRAFT_728526</name>
</gene>
<keyword evidence="13" id="KW-0325">Glycoprotein</keyword>
<organism evidence="19 20">
    <name type="scientific">Mollisia scopiformis</name>
    <name type="common">Conifer needle endophyte fungus</name>
    <name type="synonym">Phialocephala scopiformis</name>
    <dbReference type="NCBI Taxonomy" id="149040"/>
    <lineage>
        <taxon>Eukaryota</taxon>
        <taxon>Fungi</taxon>
        <taxon>Dikarya</taxon>
        <taxon>Ascomycota</taxon>
        <taxon>Pezizomycotina</taxon>
        <taxon>Leotiomycetes</taxon>
        <taxon>Helotiales</taxon>
        <taxon>Mollisiaceae</taxon>
        <taxon>Mollisia</taxon>
    </lineage>
</organism>
<dbReference type="SMART" id="SM00747">
    <property type="entry name" value="CFEM"/>
    <property type="match status" value="1"/>
</dbReference>
<dbReference type="GO" id="GO:0005886">
    <property type="term" value="C:plasma membrane"/>
    <property type="evidence" value="ECO:0007669"/>
    <property type="project" value="UniProtKB-SubCell"/>
</dbReference>
<dbReference type="GO" id="GO:0098552">
    <property type="term" value="C:side of membrane"/>
    <property type="evidence" value="ECO:0007669"/>
    <property type="project" value="UniProtKB-KW"/>
</dbReference>
<dbReference type="OrthoDB" id="3065412at2759"/>
<keyword evidence="11" id="KW-0472">Membrane</keyword>
<protein>
    <recommendedName>
        <fullName evidence="18">CFEM domain-containing protein</fullName>
    </recommendedName>
</protein>
<keyword evidence="10 15" id="KW-0408">Iron</keyword>
<evidence type="ECO:0000256" key="11">
    <source>
        <dbReference type="ARBA" id="ARBA00023136"/>
    </source>
</evidence>
<dbReference type="EMBL" id="KQ947406">
    <property type="protein sequence ID" value="KUJ22372.1"/>
    <property type="molecule type" value="Genomic_DNA"/>
</dbReference>
<keyword evidence="12 15" id="KW-1015">Disulfide bond</keyword>
<evidence type="ECO:0000256" key="1">
    <source>
        <dbReference type="ARBA" id="ARBA00004609"/>
    </source>
</evidence>
<evidence type="ECO:0000256" key="9">
    <source>
        <dbReference type="ARBA" id="ARBA00022729"/>
    </source>
</evidence>
<feature type="disulfide bond" evidence="15">
    <location>
        <begin position="50"/>
        <end position="83"/>
    </location>
</feature>
<evidence type="ECO:0000256" key="16">
    <source>
        <dbReference type="SAM" id="MobiDB-lite"/>
    </source>
</evidence>
<feature type="domain" description="CFEM" evidence="18">
    <location>
        <begin position="1"/>
        <end position="111"/>
    </location>
</feature>